<organism evidence="2">
    <name type="scientific">Dasosvirus sp</name>
    <dbReference type="NCBI Taxonomy" id="2487764"/>
    <lineage>
        <taxon>Viruses</taxon>
        <taxon>Varidnaviria</taxon>
        <taxon>Bamfordvirae</taxon>
        <taxon>Nucleocytoviricota</taxon>
        <taxon>Megaviricetes</taxon>
        <taxon>Imitervirales</taxon>
        <taxon>Mimiviridae</taxon>
        <taxon>Klosneuvirinae</taxon>
    </lineage>
</organism>
<evidence type="ECO:0000256" key="1">
    <source>
        <dbReference type="SAM" id="MobiDB-lite"/>
    </source>
</evidence>
<name>A0A3G4ZR76_9VIRU</name>
<evidence type="ECO:0000313" key="2">
    <source>
        <dbReference type="EMBL" id="AYV77406.1"/>
    </source>
</evidence>
<feature type="region of interest" description="Disordered" evidence="1">
    <location>
        <begin position="1"/>
        <end position="25"/>
    </location>
</feature>
<accession>A0A3G4ZR76</accession>
<proteinExistence type="predicted"/>
<dbReference type="EMBL" id="MK072043">
    <property type="protein sequence ID" value="AYV77406.1"/>
    <property type="molecule type" value="Genomic_DNA"/>
</dbReference>
<feature type="compositionally biased region" description="Basic and acidic residues" evidence="1">
    <location>
        <begin position="1"/>
        <end position="22"/>
    </location>
</feature>
<gene>
    <name evidence="2" type="ORF">Dasosvirus2_2</name>
</gene>
<protein>
    <submittedName>
        <fullName evidence="2">Uncharacterized protein</fullName>
    </submittedName>
</protein>
<sequence length="678" mass="77246">MISNEQKRIYNENKPKFEKQDQKPPANQILNLQLYQPPKPKPKQDGFPNPAVFYPNYVQNPYNPAGYMNFVPSQPVYKEYNININGVGGSHISTAMIYEDAMPIKNISNTYSSLGERITMYEYIRSIIFSNGDGKDVPIEDDRYNLLSHLKFMDMNPYSASRFSGNPYKGLPLGFLLYRSCYPIRHDPRNLTAMCAPNSTGINVRIYRMTEGSYYVNKQAITKTTDYDEWRDIAFYNFVKEDIIKKKVSPNFTIMYGYNITLNSNINFDQLKILRGRQQAYNNPFFLRDRVVQATTVQVQAPLPALYAPASGPPPVPVATTYTPLGSTGTAVSTTAIQQTGIPIDVQLVALNKYAGKALVCLTEASNYSILGWAKKEYRAVGNIKKMINTGYHPRNVWESIIFQLMATMYVLQIKKIVINNFSIGRNIFIKDISLSGNVTNYWKYKINGIEYYIPNHGYLLLLDTNFRDFDQILNCVAEIDPNRERKIDGKFLGTSLSDQQIIDKTFEMFRTAIDPNTFNQDFVNDNGIKPPEEVQILLQNIKNDVDAMSTKDISYYIRKYMTMFMNNRIGTMLTAPELAFIKSGGVKEFRNGQIVVMPDAEGTNKFVLHVETTQNGLARIITSDQNNTRPDKSNLIEKEVPVTSLNEFSVVEPIKQIFKVNESNLSEEALIETYTVA</sequence>
<reference evidence="2" key="1">
    <citation type="submission" date="2018-10" db="EMBL/GenBank/DDBJ databases">
        <title>Hidden diversity of soil giant viruses.</title>
        <authorList>
            <person name="Schulz F."/>
            <person name="Alteio L."/>
            <person name="Goudeau D."/>
            <person name="Ryan E.M."/>
            <person name="Malmstrom R.R."/>
            <person name="Blanchard J."/>
            <person name="Woyke T."/>
        </authorList>
    </citation>
    <scope>NUCLEOTIDE SEQUENCE</scope>
    <source>
        <strain evidence="2">DSV1</strain>
    </source>
</reference>